<evidence type="ECO:0000313" key="2">
    <source>
        <dbReference type="EMBL" id="TCS88332.1"/>
    </source>
</evidence>
<evidence type="ECO:0000313" key="3">
    <source>
        <dbReference type="Proteomes" id="UP000295807"/>
    </source>
</evidence>
<keyword evidence="1" id="KW-0732">Signal</keyword>
<keyword evidence="3" id="KW-1185">Reference proteome</keyword>
<reference evidence="2 3" key="1">
    <citation type="submission" date="2019-03" db="EMBL/GenBank/DDBJ databases">
        <title>Genomic Encyclopedia of Type Strains, Phase IV (KMG-IV): sequencing the most valuable type-strain genomes for metagenomic binning, comparative biology and taxonomic classification.</title>
        <authorList>
            <person name="Goeker M."/>
        </authorList>
    </citation>
    <scope>NUCLEOTIDE SEQUENCE [LARGE SCALE GENOMIC DNA]</scope>
    <source>
        <strain evidence="2 3">DSM 21100</strain>
    </source>
</reference>
<dbReference type="OrthoDB" id="711418at2"/>
<dbReference type="Proteomes" id="UP000295807">
    <property type="component" value="Unassembled WGS sequence"/>
</dbReference>
<evidence type="ECO:0008006" key="4">
    <source>
        <dbReference type="Google" id="ProtNLM"/>
    </source>
</evidence>
<feature type="signal peptide" evidence="1">
    <location>
        <begin position="1"/>
        <end position="24"/>
    </location>
</feature>
<dbReference type="EMBL" id="SMAD01000003">
    <property type="protein sequence ID" value="TCS88332.1"/>
    <property type="molecule type" value="Genomic_DNA"/>
</dbReference>
<comment type="caution">
    <text evidence="2">The sequence shown here is derived from an EMBL/GenBank/DDBJ whole genome shotgun (WGS) entry which is preliminary data.</text>
</comment>
<dbReference type="AlphaFoldDB" id="A0A4V2UTY8"/>
<name>A0A4V2UTY8_9SPHI</name>
<protein>
    <recommendedName>
        <fullName evidence="4">Lipocalin-like protein</fullName>
    </recommendedName>
</protein>
<sequence>MKNKSKLLGILIMTAVLFAGTACSKDDDPADSDIFIGTYRGSISFTDGEENISDADGRVTVAKVGNSYNFDFGTGIPNITGVRFEKDDDGTYVSIGEGLTGITISAGSLNMLVTNERGTWTADCSR</sequence>
<proteinExistence type="predicted"/>
<organism evidence="2 3">
    <name type="scientific">Anseongella ginsenosidimutans</name>
    <dbReference type="NCBI Taxonomy" id="496056"/>
    <lineage>
        <taxon>Bacteria</taxon>
        <taxon>Pseudomonadati</taxon>
        <taxon>Bacteroidota</taxon>
        <taxon>Sphingobacteriia</taxon>
        <taxon>Sphingobacteriales</taxon>
        <taxon>Sphingobacteriaceae</taxon>
        <taxon>Anseongella</taxon>
    </lineage>
</organism>
<accession>A0A4V2UTY8</accession>
<gene>
    <name evidence="2" type="ORF">EDD80_103196</name>
</gene>
<dbReference type="RefSeq" id="WP_132128549.1">
    <property type="nucleotide sequence ID" value="NZ_CP042432.1"/>
</dbReference>
<feature type="chain" id="PRO_5020754078" description="Lipocalin-like protein" evidence="1">
    <location>
        <begin position="25"/>
        <end position="126"/>
    </location>
</feature>
<evidence type="ECO:0000256" key="1">
    <source>
        <dbReference type="SAM" id="SignalP"/>
    </source>
</evidence>
<dbReference type="PROSITE" id="PS51257">
    <property type="entry name" value="PROKAR_LIPOPROTEIN"/>
    <property type="match status" value="1"/>
</dbReference>